<protein>
    <submittedName>
        <fullName evidence="2">Uncharacterized protein</fullName>
    </submittedName>
</protein>
<dbReference type="OrthoDB" id="13601at2759"/>
<feature type="non-terminal residue" evidence="2">
    <location>
        <position position="65"/>
    </location>
</feature>
<dbReference type="Proteomes" id="UP000054359">
    <property type="component" value="Unassembled WGS sequence"/>
</dbReference>
<accession>A0A087UK25</accession>
<sequence>MEEYPRRRKPIYKRARKLPFSHRYPKIFYCSVVGISGLIFFSRPIYDIMFRPPTIDPLTLDPETR</sequence>
<feature type="transmembrane region" description="Helical" evidence="1">
    <location>
        <begin position="27"/>
        <end position="46"/>
    </location>
</feature>
<gene>
    <name evidence="2" type="ORF">X975_06420</name>
</gene>
<evidence type="ECO:0000313" key="3">
    <source>
        <dbReference type="Proteomes" id="UP000054359"/>
    </source>
</evidence>
<keyword evidence="1" id="KW-0472">Membrane</keyword>
<name>A0A087UK25_STEMI</name>
<keyword evidence="3" id="KW-1185">Reference proteome</keyword>
<keyword evidence="1" id="KW-1133">Transmembrane helix</keyword>
<dbReference type="EMBL" id="KK120186">
    <property type="protein sequence ID" value="KFM77714.1"/>
    <property type="molecule type" value="Genomic_DNA"/>
</dbReference>
<proteinExistence type="predicted"/>
<dbReference type="AlphaFoldDB" id="A0A087UK25"/>
<organism evidence="2 3">
    <name type="scientific">Stegodyphus mimosarum</name>
    <name type="common">African social velvet spider</name>
    <dbReference type="NCBI Taxonomy" id="407821"/>
    <lineage>
        <taxon>Eukaryota</taxon>
        <taxon>Metazoa</taxon>
        <taxon>Ecdysozoa</taxon>
        <taxon>Arthropoda</taxon>
        <taxon>Chelicerata</taxon>
        <taxon>Arachnida</taxon>
        <taxon>Araneae</taxon>
        <taxon>Araneomorphae</taxon>
        <taxon>Entelegynae</taxon>
        <taxon>Eresoidea</taxon>
        <taxon>Eresidae</taxon>
        <taxon>Stegodyphus</taxon>
    </lineage>
</organism>
<dbReference type="OMA" id="FRPPTID"/>
<keyword evidence="1" id="KW-0812">Transmembrane</keyword>
<evidence type="ECO:0000256" key="1">
    <source>
        <dbReference type="SAM" id="Phobius"/>
    </source>
</evidence>
<evidence type="ECO:0000313" key="2">
    <source>
        <dbReference type="EMBL" id="KFM77714.1"/>
    </source>
</evidence>
<reference evidence="2 3" key="1">
    <citation type="submission" date="2013-11" db="EMBL/GenBank/DDBJ databases">
        <title>Genome sequencing of Stegodyphus mimosarum.</title>
        <authorList>
            <person name="Bechsgaard J."/>
        </authorList>
    </citation>
    <scope>NUCLEOTIDE SEQUENCE [LARGE SCALE GENOMIC DNA]</scope>
</reference>